<dbReference type="EC" id="2.1.1.386" evidence="12"/>
<sequence length="414" mass="47156">NFQCNSVVDGNVEEVPSKKVIKFNPPLYKQRYQFVKNLVEQHQPKKVADLGCGDVCLLAILKYQKCIEKLVGVDINEGRLKWNGSRLSPCVGDHLDPRELDLAITLYHGSVLEKDCRLLGFDLAACIELIEHFDSEDLAKFPEVVFGYMCPAMIVISTPNSEFNSLFPCAVFRDSDHKFEWSRMQFQTWALDVASRYNYSVEFTGVGEPPTGAEDVGYCTQIGVFRRKAEAAELAVLEHHGEHVYEVVSVLCILRAITSGFENFSSIPNLFFFFLLLQVYTTSYPSLQQINYRRRVVIYLVYREVSRLKQKYQVSLRQHELEPEFIAPGNQTGKFTSDLPVPVLTEDDKAMEIAPQPFCIEDKFYVPLQRIIAYPRLGHLCGNVEKLREFLGDVIELNCDGSAVKVDLNDCSDF</sequence>
<comment type="cofactor">
    <cofactor evidence="1">
        <name>Mg(2+)</name>
        <dbReference type="ChEBI" id="CHEBI:18420"/>
    </cofactor>
</comment>
<dbReference type="Gene3D" id="3.40.50.150">
    <property type="entry name" value="Vaccinia Virus protein VP39"/>
    <property type="match status" value="1"/>
</dbReference>
<evidence type="ECO:0000256" key="8">
    <source>
        <dbReference type="ARBA" id="ARBA00022842"/>
    </source>
</evidence>
<dbReference type="Proteomes" id="UP000011080">
    <property type="component" value="Unassembled WGS sequence"/>
</dbReference>
<gene>
    <name evidence="15" type="ORF">M91_01644</name>
</gene>
<dbReference type="GO" id="GO:0030422">
    <property type="term" value="P:siRNA processing"/>
    <property type="evidence" value="ECO:0007669"/>
    <property type="project" value="TreeGrafter"/>
</dbReference>
<proteinExistence type="inferred from homology"/>
<keyword evidence="7" id="KW-0479">Metal-binding</keyword>
<name>L8IWP0_9CETA</name>
<dbReference type="GO" id="GO:0005737">
    <property type="term" value="C:cytoplasm"/>
    <property type="evidence" value="ECO:0007669"/>
    <property type="project" value="TreeGrafter"/>
</dbReference>
<evidence type="ECO:0000256" key="5">
    <source>
        <dbReference type="ARBA" id="ARBA00022679"/>
    </source>
</evidence>
<comment type="catalytic activity">
    <reaction evidence="13">
        <text>small RNA 3'-end nucleotide + S-adenosyl-L-methionine = small RNA 3'-end 2'-O-methylnucleotide + S-adenosyl-L-homocysteine + H(+)</text>
        <dbReference type="Rhea" id="RHEA:37887"/>
        <dbReference type="Rhea" id="RHEA-COMP:10415"/>
        <dbReference type="Rhea" id="RHEA-COMP:10416"/>
        <dbReference type="ChEBI" id="CHEBI:15378"/>
        <dbReference type="ChEBI" id="CHEBI:57856"/>
        <dbReference type="ChEBI" id="CHEBI:59789"/>
        <dbReference type="ChEBI" id="CHEBI:74896"/>
        <dbReference type="ChEBI" id="CHEBI:74898"/>
        <dbReference type="EC" id="2.1.1.386"/>
    </reaction>
</comment>
<dbReference type="EMBL" id="JH880704">
    <property type="protein sequence ID" value="ELR59582.1"/>
    <property type="molecule type" value="Genomic_DNA"/>
</dbReference>
<accession>L8IWP0</accession>
<dbReference type="GO" id="GO:0005634">
    <property type="term" value="C:nucleus"/>
    <property type="evidence" value="ECO:0007669"/>
    <property type="project" value="TreeGrafter"/>
</dbReference>
<evidence type="ECO:0000256" key="6">
    <source>
        <dbReference type="ARBA" id="ARBA00022691"/>
    </source>
</evidence>
<dbReference type="InterPro" id="IPR029063">
    <property type="entry name" value="SAM-dependent_MTases_sf"/>
</dbReference>
<evidence type="ECO:0000256" key="10">
    <source>
        <dbReference type="ARBA" id="ARBA00023158"/>
    </source>
</evidence>
<dbReference type="SUPFAM" id="SSF53335">
    <property type="entry name" value="S-adenosyl-L-methionine-dependent methyltransferases"/>
    <property type="match status" value="1"/>
</dbReference>
<organism evidence="15 16">
    <name type="scientific">Bos mutus</name>
    <name type="common">wild yak</name>
    <dbReference type="NCBI Taxonomy" id="72004"/>
    <lineage>
        <taxon>Eukaryota</taxon>
        <taxon>Metazoa</taxon>
        <taxon>Chordata</taxon>
        <taxon>Craniata</taxon>
        <taxon>Vertebrata</taxon>
        <taxon>Euteleostomi</taxon>
        <taxon>Mammalia</taxon>
        <taxon>Eutheria</taxon>
        <taxon>Laurasiatheria</taxon>
        <taxon>Artiodactyla</taxon>
        <taxon>Ruminantia</taxon>
        <taxon>Pecora</taxon>
        <taxon>Bovidae</taxon>
        <taxon>Bovinae</taxon>
        <taxon>Bos</taxon>
    </lineage>
</organism>
<evidence type="ECO:0000256" key="4">
    <source>
        <dbReference type="ARBA" id="ARBA00022603"/>
    </source>
</evidence>
<evidence type="ECO:0000313" key="16">
    <source>
        <dbReference type="Proteomes" id="UP000011080"/>
    </source>
</evidence>
<dbReference type="GO" id="GO:0090486">
    <property type="term" value="F:small RNA 2'-O-methyltransferase activity"/>
    <property type="evidence" value="ECO:0007669"/>
    <property type="project" value="UniProtKB-EC"/>
</dbReference>
<protein>
    <recommendedName>
        <fullName evidence="3">Small RNA 2'-O-methyltransferase</fullName>
        <ecNumber evidence="12">2.1.1.386</ecNumber>
    </recommendedName>
    <alternativeName>
        <fullName evidence="11">HEN1 methyltransferase homolog 1</fullName>
    </alternativeName>
</protein>
<reference evidence="15 16" key="1">
    <citation type="journal article" date="2012" name="Nat. Genet.">
        <title>The yak genome and adaptation to life at high altitude.</title>
        <authorList>
            <person name="Qiu Q."/>
            <person name="Zhang G."/>
            <person name="Ma T."/>
            <person name="Qian W."/>
            <person name="Wang J."/>
            <person name="Ye Z."/>
            <person name="Cao C."/>
            <person name="Hu Q."/>
            <person name="Kim J."/>
            <person name="Larkin D.M."/>
            <person name="Auvil L."/>
            <person name="Capitanu B."/>
            <person name="Ma J."/>
            <person name="Lewin H.A."/>
            <person name="Qian X."/>
            <person name="Lang Y."/>
            <person name="Zhou R."/>
            <person name="Wang L."/>
            <person name="Wang K."/>
            <person name="Xia J."/>
            <person name="Liao S."/>
            <person name="Pan S."/>
            <person name="Lu X."/>
            <person name="Hou H."/>
            <person name="Wang Y."/>
            <person name="Zang X."/>
            <person name="Yin Y."/>
            <person name="Ma H."/>
            <person name="Zhang J."/>
            <person name="Wang Z."/>
            <person name="Zhang Y."/>
            <person name="Zhang D."/>
            <person name="Yonezawa T."/>
            <person name="Hasegawa M."/>
            <person name="Zhong Y."/>
            <person name="Liu W."/>
            <person name="Zhang Y."/>
            <person name="Huang Z."/>
            <person name="Zhang S."/>
            <person name="Long R."/>
            <person name="Yang H."/>
            <person name="Wang J."/>
            <person name="Lenstra J.A."/>
            <person name="Cooper D.N."/>
            <person name="Wu Y."/>
            <person name="Wang J."/>
            <person name="Shi P."/>
            <person name="Wang J."/>
            <person name="Liu J."/>
        </authorList>
    </citation>
    <scope>NUCLEOTIDE SEQUENCE [LARGE SCALE GENOMIC DNA]</scope>
    <source>
        <strain evidence="16">yakQH1</strain>
    </source>
</reference>
<dbReference type="FunFam" id="3.40.50.150:FF:000124">
    <property type="entry name" value="HEN methyltransferase 1"/>
    <property type="match status" value="1"/>
</dbReference>
<dbReference type="InterPro" id="IPR026610">
    <property type="entry name" value="Hen1"/>
</dbReference>
<evidence type="ECO:0000256" key="13">
    <source>
        <dbReference type="ARBA" id="ARBA00048418"/>
    </source>
</evidence>
<evidence type="ECO:0000256" key="9">
    <source>
        <dbReference type="ARBA" id="ARBA00022884"/>
    </source>
</evidence>
<dbReference type="STRING" id="72004.ENSBMUP00000005534"/>
<evidence type="ECO:0000256" key="12">
    <source>
        <dbReference type="ARBA" id="ARBA00035025"/>
    </source>
</evidence>
<evidence type="ECO:0000256" key="2">
    <source>
        <dbReference type="ARBA" id="ARBA00009026"/>
    </source>
</evidence>
<evidence type="ECO:0000256" key="3">
    <source>
        <dbReference type="ARBA" id="ARBA00021330"/>
    </source>
</evidence>
<dbReference type="AlphaFoldDB" id="L8IWP0"/>
<evidence type="ECO:0000256" key="14">
    <source>
        <dbReference type="ARBA" id="ARBA00053983"/>
    </source>
</evidence>
<keyword evidence="5" id="KW-0808">Transferase</keyword>
<evidence type="ECO:0000256" key="1">
    <source>
        <dbReference type="ARBA" id="ARBA00001946"/>
    </source>
</evidence>
<keyword evidence="10" id="KW-0943">RNA-mediated gene silencing</keyword>
<dbReference type="PANTHER" id="PTHR21404">
    <property type="entry name" value="HEN1"/>
    <property type="match status" value="1"/>
</dbReference>
<feature type="non-terminal residue" evidence="15">
    <location>
        <position position="1"/>
    </location>
</feature>
<comment type="function">
    <text evidence="14">Methyltransferase that adds a 2'-O-methyl group at the 3'-end of piRNAs, a class of 24 to 30 nucleotide RNAs that are generated by a Dicer-independent mechanism and are primarily derived from transposons and other repeated sequence elements. This probably protects the 3'-end of piRNAs from uridylation activity and subsequent degradation. Stabilization of piRNAs is essential for gametogenesis.</text>
</comment>
<comment type="similarity">
    <text evidence="2">Belongs to the methyltransferase superfamily. HEN1 family.</text>
</comment>
<dbReference type="GO" id="GO:0046872">
    <property type="term" value="F:metal ion binding"/>
    <property type="evidence" value="ECO:0007669"/>
    <property type="project" value="UniProtKB-KW"/>
</dbReference>
<keyword evidence="8" id="KW-0460">Magnesium</keyword>
<evidence type="ECO:0000256" key="7">
    <source>
        <dbReference type="ARBA" id="ARBA00022723"/>
    </source>
</evidence>
<dbReference type="GO" id="GO:0001510">
    <property type="term" value="P:RNA methylation"/>
    <property type="evidence" value="ECO:0007669"/>
    <property type="project" value="InterPro"/>
</dbReference>
<keyword evidence="9" id="KW-0694">RNA-binding</keyword>
<keyword evidence="4" id="KW-0489">Methyltransferase</keyword>
<evidence type="ECO:0000313" key="15">
    <source>
        <dbReference type="EMBL" id="ELR59582.1"/>
    </source>
</evidence>
<keyword evidence="6" id="KW-0949">S-adenosyl-L-methionine</keyword>
<dbReference type="PANTHER" id="PTHR21404:SF3">
    <property type="entry name" value="SMALL RNA 2'-O-METHYLTRANSFERASE"/>
    <property type="match status" value="1"/>
</dbReference>
<dbReference type="GO" id="GO:0034587">
    <property type="term" value="P:piRNA processing"/>
    <property type="evidence" value="ECO:0007669"/>
    <property type="project" value="TreeGrafter"/>
</dbReference>
<evidence type="ECO:0000256" key="11">
    <source>
        <dbReference type="ARBA" id="ARBA00029981"/>
    </source>
</evidence>
<dbReference type="GO" id="GO:0003723">
    <property type="term" value="F:RNA binding"/>
    <property type="evidence" value="ECO:0007669"/>
    <property type="project" value="UniProtKB-KW"/>
</dbReference>